<evidence type="ECO:0000313" key="5">
    <source>
        <dbReference type="Proteomes" id="UP000248827"/>
    </source>
</evidence>
<comment type="similarity">
    <text evidence="1">Belongs to the ROK (NagC/XylR) family.</text>
</comment>
<name>A0A855Y0Z1_9BACL</name>
<dbReference type="GO" id="GO:0016301">
    <property type="term" value="F:kinase activity"/>
    <property type="evidence" value="ECO:0007669"/>
    <property type="project" value="UniProtKB-KW"/>
</dbReference>
<keyword evidence="5" id="KW-1185">Reference proteome</keyword>
<dbReference type="EMBL" id="QLLI01000001">
    <property type="protein sequence ID" value="RAJ03199.1"/>
    <property type="molecule type" value="Genomic_DNA"/>
</dbReference>
<evidence type="ECO:0000313" key="4">
    <source>
        <dbReference type="Proteomes" id="UP000247078"/>
    </source>
</evidence>
<sequence length="318" mass="33506">MPQVIGVDVGGTGIKGLVVNESGVVRVEATCATEARLGRKAILGQLRGLVSELLSSCEEVKALGIASAGRVNVETGEVVHATNNLPDWQGMPLTQWATAEFGLPSTADNDANAALLGEAWLGTGRGKQNLVMLTLGTGVGGANMTFGRILRGTDWRGGDWGHSVLVPGGRPCNCGKRGCVEQYISGSALMRLAREQKGNTYTHGREIMTAAGQGEAAALYILKRYIADLALIIANIAASIDPELIIIGGGVTQDQAIWWPMLTAKLSSFSLEGRVAVAELGNWAGSFGAAQLALERLRKDEGVGWSEGSEREERKHGD</sequence>
<keyword evidence="2" id="KW-0418">Kinase</keyword>
<comment type="caution">
    <text evidence="2">The sequence shown here is derived from an EMBL/GenBank/DDBJ whole genome shotgun (WGS) entry which is preliminary data.</text>
</comment>
<dbReference type="Proteomes" id="UP000248827">
    <property type="component" value="Unassembled WGS sequence"/>
</dbReference>
<dbReference type="OrthoDB" id="9795247at2"/>
<dbReference type="AlphaFoldDB" id="A0A855Y0Z1"/>
<dbReference type="Pfam" id="PF00480">
    <property type="entry name" value="ROK"/>
    <property type="match status" value="1"/>
</dbReference>
<dbReference type="RefSeq" id="WP_109998819.1">
    <property type="nucleotide sequence ID" value="NZ_QGTZ01000003.1"/>
</dbReference>
<reference evidence="2 4" key="1">
    <citation type="submission" date="2018-05" db="EMBL/GenBank/DDBJ databases">
        <title>Freshwater and sediment microbial communities from various areas in North America, analyzing microbe dynamics in response to fracking.</title>
        <authorList>
            <person name="Lamendella R."/>
        </authorList>
    </citation>
    <scope>NUCLEOTIDE SEQUENCE [LARGE SCALE GENOMIC DNA]</scope>
    <source>
        <strain evidence="2 4">DB-3</strain>
        <strain evidence="3 5">NG-13</strain>
    </source>
</reference>
<dbReference type="PANTHER" id="PTHR18964">
    <property type="entry name" value="ROK (REPRESSOR, ORF, KINASE) FAMILY"/>
    <property type="match status" value="1"/>
</dbReference>
<dbReference type="Proteomes" id="UP000247078">
    <property type="component" value="Unassembled WGS sequence"/>
</dbReference>
<dbReference type="EMBL" id="QGTZ01000003">
    <property type="protein sequence ID" value="PWW43239.1"/>
    <property type="molecule type" value="Genomic_DNA"/>
</dbReference>
<dbReference type="InterPro" id="IPR000600">
    <property type="entry name" value="ROK"/>
</dbReference>
<proteinExistence type="inferred from homology"/>
<organism evidence="2 4">
    <name type="scientific">Paenibacillus pabuli</name>
    <dbReference type="NCBI Taxonomy" id="1472"/>
    <lineage>
        <taxon>Bacteria</taxon>
        <taxon>Bacillati</taxon>
        <taxon>Bacillota</taxon>
        <taxon>Bacilli</taxon>
        <taxon>Bacillales</taxon>
        <taxon>Paenibacillaceae</taxon>
        <taxon>Paenibacillus</taxon>
    </lineage>
</organism>
<dbReference type="SUPFAM" id="SSF53067">
    <property type="entry name" value="Actin-like ATPase domain"/>
    <property type="match status" value="1"/>
</dbReference>
<gene>
    <name evidence="3" type="ORF">DET54_101394</name>
    <name evidence="2" type="ORF">DET56_103287</name>
</gene>
<dbReference type="CDD" id="cd24068">
    <property type="entry name" value="ASKHA_NBD_ROK_FnNanK-like"/>
    <property type="match status" value="1"/>
</dbReference>
<keyword evidence="2" id="KW-0808">Transferase</keyword>
<protein>
    <submittedName>
        <fullName evidence="2">Glucokinase</fullName>
    </submittedName>
</protein>
<evidence type="ECO:0000313" key="3">
    <source>
        <dbReference type="EMBL" id="RAJ03199.1"/>
    </source>
</evidence>
<evidence type="ECO:0000313" key="2">
    <source>
        <dbReference type="EMBL" id="PWW43239.1"/>
    </source>
</evidence>
<dbReference type="PANTHER" id="PTHR18964:SF149">
    <property type="entry name" value="BIFUNCTIONAL UDP-N-ACETYLGLUCOSAMINE 2-EPIMERASE_N-ACETYLMANNOSAMINE KINASE"/>
    <property type="match status" value="1"/>
</dbReference>
<dbReference type="InterPro" id="IPR043129">
    <property type="entry name" value="ATPase_NBD"/>
</dbReference>
<accession>A0A855Y0Z1</accession>
<dbReference type="Gene3D" id="3.30.420.40">
    <property type="match status" value="2"/>
</dbReference>
<evidence type="ECO:0000256" key="1">
    <source>
        <dbReference type="ARBA" id="ARBA00006479"/>
    </source>
</evidence>